<proteinExistence type="predicted"/>
<keyword evidence="4" id="KW-0547">Nucleotide-binding</keyword>
<evidence type="ECO:0000256" key="8">
    <source>
        <dbReference type="ARBA" id="ARBA00048679"/>
    </source>
</evidence>
<dbReference type="GO" id="GO:0005524">
    <property type="term" value="F:ATP binding"/>
    <property type="evidence" value="ECO:0007669"/>
    <property type="project" value="UniProtKB-KW"/>
</dbReference>
<evidence type="ECO:0000313" key="12">
    <source>
        <dbReference type="Proteomes" id="UP000748756"/>
    </source>
</evidence>
<evidence type="ECO:0000256" key="9">
    <source>
        <dbReference type="SAM" id="MobiDB-lite"/>
    </source>
</evidence>
<dbReference type="Pfam" id="PF02149">
    <property type="entry name" value="KA1"/>
    <property type="match status" value="1"/>
</dbReference>
<comment type="caution">
    <text evidence="11">The sequence shown here is derived from an EMBL/GenBank/DDBJ whole genome shotgun (WGS) entry which is preliminary data.</text>
</comment>
<sequence>SHISPSAGHTVNGAGGDGSIPATDGYESSSGGAATSNVNGMMVSPHGAQGFPTGTAISVNFQDGGSQDVNNNPVQALQQGGGVQEPTLEALIQALPPNWTDAKLKVHSGAVELSSLSSRHPAEIMYDIKVVVLRLGIEIRSDSDFKIKCVRRKRKSSGTPAASGSNPTGNGAAAGGAGAGSTNGGGAASLSVKSLLQGHGLHYHHNNNNNSKGGPDDTASMMSSNLSIDREAWVSARSVLGGGGGAGPMQGSGSVIGTATSTSGKKKNGIRTMLWRNSTSASLASVSSPIPSPTSPTASGSGAMSMGGGTAMVAQGSGSSTRQLSQVMNGSSLGSVSSQPHFVAVGGGSGGSSFVSTTATGHGVGQGVVDSVTADHDSAASSSALATGGEGDDARYLRPGSVVGISNSTTVTTIGATTTSQSTAVVPPLQQLQQQQVLLSTITPTTADGVSPNSTGDNTTTTNIATTVEPLYGEEAIDSGEEIRFSIELCRMKNLRGLYSVDIRRVKGNRWAYKFLYHAILNTLDLQGKGGYLAGGLVPAQMAGMTGGSSGGAGAGGSGAVPNVAMSVR</sequence>
<evidence type="ECO:0000256" key="1">
    <source>
        <dbReference type="ARBA" id="ARBA00012513"/>
    </source>
</evidence>
<feature type="region of interest" description="Disordered" evidence="9">
    <location>
        <begin position="151"/>
        <end position="184"/>
    </location>
</feature>
<keyword evidence="5" id="KW-0418">Kinase</keyword>
<evidence type="ECO:0000256" key="2">
    <source>
        <dbReference type="ARBA" id="ARBA00022527"/>
    </source>
</evidence>
<keyword evidence="12" id="KW-1185">Reference proteome</keyword>
<feature type="domain" description="KA1" evidence="10">
    <location>
        <begin position="476"/>
        <end position="526"/>
    </location>
</feature>
<dbReference type="InterPro" id="IPR028375">
    <property type="entry name" value="KA1/Ssp2_C"/>
</dbReference>
<organism evidence="11 12">
    <name type="scientific">Linnemannia schmuckeri</name>
    <dbReference type="NCBI Taxonomy" id="64567"/>
    <lineage>
        <taxon>Eukaryota</taxon>
        <taxon>Fungi</taxon>
        <taxon>Fungi incertae sedis</taxon>
        <taxon>Mucoromycota</taxon>
        <taxon>Mortierellomycotina</taxon>
        <taxon>Mortierellomycetes</taxon>
        <taxon>Mortierellales</taxon>
        <taxon>Mortierellaceae</taxon>
        <taxon>Linnemannia</taxon>
    </lineage>
</organism>
<name>A0A9P5RE56_9FUNG</name>
<dbReference type="PROSITE" id="PS50032">
    <property type="entry name" value="KA1"/>
    <property type="match status" value="1"/>
</dbReference>
<feature type="compositionally biased region" description="Gly residues" evidence="9">
    <location>
        <begin position="172"/>
        <end position="184"/>
    </location>
</feature>
<feature type="non-terminal residue" evidence="11">
    <location>
        <position position="1"/>
    </location>
</feature>
<feature type="region of interest" description="Disordered" evidence="9">
    <location>
        <begin position="200"/>
        <end position="222"/>
    </location>
</feature>
<feature type="compositionally biased region" description="Polar residues" evidence="9">
    <location>
        <begin position="26"/>
        <end position="39"/>
    </location>
</feature>
<evidence type="ECO:0000313" key="11">
    <source>
        <dbReference type="EMBL" id="KAF9129612.1"/>
    </source>
</evidence>
<dbReference type="GO" id="GO:0004674">
    <property type="term" value="F:protein serine/threonine kinase activity"/>
    <property type="evidence" value="ECO:0007669"/>
    <property type="project" value="UniProtKB-KW"/>
</dbReference>
<dbReference type="Proteomes" id="UP000748756">
    <property type="component" value="Unassembled WGS sequence"/>
</dbReference>
<feature type="compositionally biased region" description="Low complexity" evidence="9">
    <location>
        <begin position="161"/>
        <end position="171"/>
    </location>
</feature>
<dbReference type="EMBL" id="JAAAUQ010001987">
    <property type="protein sequence ID" value="KAF9129612.1"/>
    <property type="molecule type" value="Genomic_DNA"/>
</dbReference>
<evidence type="ECO:0000256" key="4">
    <source>
        <dbReference type="ARBA" id="ARBA00022741"/>
    </source>
</evidence>
<dbReference type="EC" id="2.7.11.1" evidence="1"/>
<dbReference type="SUPFAM" id="SSF103243">
    <property type="entry name" value="KA1-like"/>
    <property type="match status" value="1"/>
</dbReference>
<feature type="region of interest" description="Disordered" evidence="9">
    <location>
        <begin position="283"/>
        <end position="336"/>
    </location>
</feature>
<dbReference type="OrthoDB" id="193931at2759"/>
<keyword evidence="2" id="KW-0723">Serine/threonine-protein kinase</keyword>
<feature type="region of interest" description="Disordered" evidence="9">
    <location>
        <begin position="1"/>
        <end position="49"/>
    </location>
</feature>
<comment type="catalytic activity">
    <reaction evidence="8">
        <text>L-seryl-[protein] + ATP = O-phospho-L-seryl-[protein] + ADP + H(+)</text>
        <dbReference type="Rhea" id="RHEA:17989"/>
        <dbReference type="Rhea" id="RHEA-COMP:9863"/>
        <dbReference type="Rhea" id="RHEA-COMP:11604"/>
        <dbReference type="ChEBI" id="CHEBI:15378"/>
        <dbReference type="ChEBI" id="CHEBI:29999"/>
        <dbReference type="ChEBI" id="CHEBI:30616"/>
        <dbReference type="ChEBI" id="CHEBI:83421"/>
        <dbReference type="ChEBI" id="CHEBI:456216"/>
        <dbReference type="EC" id="2.7.11.1"/>
    </reaction>
</comment>
<feature type="compositionally biased region" description="Low complexity" evidence="9">
    <location>
        <begin position="283"/>
        <end position="304"/>
    </location>
</feature>
<evidence type="ECO:0000256" key="6">
    <source>
        <dbReference type="ARBA" id="ARBA00022840"/>
    </source>
</evidence>
<dbReference type="Gene3D" id="3.30.310.80">
    <property type="entry name" value="Kinase associated domain 1, KA1"/>
    <property type="match status" value="1"/>
</dbReference>
<evidence type="ECO:0000256" key="3">
    <source>
        <dbReference type="ARBA" id="ARBA00022679"/>
    </source>
</evidence>
<gene>
    <name evidence="11" type="ORF">BG015_004119</name>
</gene>
<keyword evidence="6" id="KW-0067">ATP-binding</keyword>
<dbReference type="InterPro" id="IPR001772">
    <property type="entry name" value="KA1_dom"/>
</dbReference>
<evidence type="ECO:0000259" key="10">
    <source>
        <dbReference type="PROSITE" id="PS50032"/>
    </source>
</evidence>
<protein>
    <recommendedName>
        <fullName evidence="1">non-specific serine/threonine protein kinase</fullName>
        <ecNumber evidence="1">2.7.11.1</ecNumber>
    </recommendedName>
</protein>
<accession>A0A9P5RE56</accession>
<reference evidence="11" key="1">
    <citation type="journal article" date="2020" name="Fungal Divers.">
        <title>Resolving the Mortierellaceae phylogeny through synthesis of multi-gene phylogenetics and phylogenomics.</title>
        <authorList>
            <person name="Vandepol N."/>
            <person name="Liber J."/>
            <person name="Desiro A."/>
            <person name="Na H."/>
            <person name="Kennedy M."/>
            <person name="Barry K."/>
            <person name="Grigoriev I.V."/>
            <person name="Miller A.N."/>
            <person name="O'Donnell K."/>
            <person name="Stajich J.E."/>
            <person name="Bonito G."/>
        </authorList>
    </citation>
    <scope>NUCLEOTIDE SEQUENCE</scope>
    <source>
        <strain evidence="11">NRRL 6426</strain>
    </source>
</reference>
<keyword evidence="3" id="KW-0808">Transferase</keyword>
<evidence type="ECO:0000256" key="7">
    <source>
        <dbReference type="ARBA" id="ARBA00047899"/>
    </source>
</evidence>
<comment type="catalytic activity">
    <reaction evidence="7">
        <text>L-threonyl-[protein] + ATP = O-phospho-L-threonyl-[protein] + ADP + H(+)</text>
        <dbReference type="Rhea" id="RHEA:46608"/>
        <dbReference type="Rhea" id="RHEA-COMP:11060"/>
        <dbReference type="Rhea" id="RHEA-COMP:11605"/>
        <dbReference type="ChEBI" id="CHEBI:15378"/>
        <dbReference type="ChEBI" id="CHEBI:30013"/>
        <dbReference type="ChEBI" id="CHEBI:30616"/>
        <dbReference type="ChEBI" id="CHEBI:61977"/>
        <dbReference type="ChEBI" id="CHEBI:456216"/>
        <dbReference type="EC" id="2.7.11.1"/>
    </reaction>
</comment>
<feature type="compositionally biased region" description="Polar residues" evidence="9">
    <location>
        <begin position="316"/>
        <end position="336"/>
    </location>
</feature>
<dbReference type="AlphaFoldDB" id="A0A9P5RE56"/>
<evidence type="ECO:0000256" key="5">
    <source>
        <dbReference type="ARBA" id="ARBA00022777"/>
    </source>
</evidence>